<dbReference type="AlphaFoldDB" id="A0A9K3HU11"/>
<keyword evidence="2" id="KW-1185">Reference proteome</keyword>
<evidence type="ECO:0000313" key="2">
    <source>
        <dbReference type="Proteomes" id="UP000215914"/>
    </source>
</evidence>
<name>A0A9K3HU11_HELAN</name>
<gene>
    <name evidence="1" type="ORF">HanXRQr2_Chr11g0517451</name>
</gene>
<proteinExistence type="predicted"/>
<dbReference type="EMBL" id="MNCJ02000326">
    <property type="protein sequence ID" value="KAF5784261.1"/>
    <property type="molecule type" value="Genomic_DNA"/>
</dbReference>
<evidence type="ECO:0000313" key="1">
    <source>
        <dbReference type="EMBL" id="KAF5784261.1"/>
    </source>
</evidence>
<organism evidence="1 2">
    <name type="scientific">Helianthus annuus</name>
    <name type="common">Common sunflower</name>
    <dbReference type="NCBI Taxonomy" id="4232"/>
    <lineage>
        <taxon>Eukaryota</taxon>
        <taxon>Viridiplantae</taxon>
        <taxon>Streptophyta</taxon>
        <taxon>Embryophyta</taxon>
        <taxon>Tracheophyta</taxon>
        <taxon>Spermatophyta</taxon>
        <taxon>Magnoliopsida</taxon>
        <taxon>eudicotyledons</taxon>
        <taxon>Gunneridae</taxon>
        <taxon>Pentapetalae</taxon>
        <taxon>asterids</taxon>
        <taxon>campanulids</taxon>
        <taxon>Asterales</taxon>
        <taxon>Asteraceae</taxon>
        <taxon>Asteroideae</taxon>
        <taxon>Heliantheae alliance</taxon>
        <taxon>Heliantheae</taxon>
        <taxon>Helianthus</taxon>
    </lineage>
</organism>
<dbReference type="Proteomes" id="UP000215914">
    <property type="component" value="Unassembled WGS sequence"/>
</dbReference>
<protein>
    <submittedName>
        <fullName evidence="1">Uncharacterized protein</fullName>
    </submittedName>
</protein>
<reference evidence="1" key="1">
    <citation type="journal article" date="2017" name="Nature">
        <title>The sunflower genome provides insights into oil metabolism, flowering and Asterid evolution.</title>
        <authorList>
            <person name="Badouin H."/>
            <person name="Gouzy J."/>
            <person name="Grassa C.J."/>
            <person name="Murat F."/>
            <person name="Staton S.E."/>
            <person name="Cottret L."/>
            <person name="Lelandais-Briere C."/>
            <person name="Owens G.L."/>
            <person name="Carrere S."/>
            <person name="Mayjonade B."/>
            <person name="Legrand L."/>
            <person name="Gill N."/>
            <person name="Kane N.C."/>
            <person name="Bowers J.E."/>
            <person name="Hubner S."/>
            <person name="Bellec A."/>
            <person name="Berard A."/>
            <person name="Berges H."/>
            <person name="Blanchet N."/>
            <person name="Boniface M.C."/>
            <person name="Brunel D."/>
            <person name="Catrice O."/>
            <person name="Chaidir N."/>
            <person name="Claudel C."/>
            <person name="Donnadieu C."/>
            <person name="Faraut T."/>
            <person name="Fievet G."/>
            <person name="Helmstetter N."/>
            <person name="King M."/>
            <person name="Knapp S.J."/>
            <person name="Lai Z."/>
            <person name="Le Paslier M.C."/>
            <person name="Lippi Y."/>
            <person name="Lorenzon L."/>
            <person name="Mandel J.R."/>
            <person name="Marage G."/>
            <person name="Marchand G."/>
            <person name="Marquand E."/>
            <person name="Bret-Mestries E."/>
            <person name="Morien E."/>
            <person name="Nambeesan S."/>
            <person name="Nguyen T."/>
            <person name="Pegot-Espagnet P."/>
            <person name="Pouilly N."/>
            <person name="Raftis F."/>
            <person name="Sallet E."/>
            <person name="Schiex T."/>
            <person name="Thomas J."/>
            <person name="Vandecasteele C."/>
            <person name="Vares D."/>
            <person name="Vear F."/>
            <person name="Vautrin S."/>
            <person name="Crespi M."/>
            <person name="Mangin B."/>
            <person name="Burke J.M."/>
            <person name="Salse J."/>
            <person name="Munos S."/>
            <person name="Vincourt P."/>
            <person name="Rieseberg L.H."/>
            <person name="Langlade N.B."/>
        </authorList>
    </citation>
    <scope>NUCLEOTIDE SEQUENCE</scope>
    <source>
        <tissue evidence="1">Leaves</tissue>
    </source>
</reference>
<dbReference type="Gramene" id="mRNA:HanXRQr2_Chr11g0517451">
    <property type="protein sequence ID" value="CDS:HanXRQr2_Chr11g0517451.1"/>
    <property type="gene ID" value="HanXRQr2_Chr11g0517451"/>
</dbReference>
<reference evidence="1" key="2">
    <citation type="submission" date="2020-06" db="EMBL/GenBank/DDBJ databases">
        <title>Helianthus annuus Genome sequencing and assembly Release 2.</title>
        <authorList>
            <person name="Gouzy J."/>
            <person name="Langlade N."/>
            <person name="Munos S."/>
        </authorList>
    </citation>
    <scope>NUCLEOTIDE SEQUENCE</scope>
    <source>
        <tissue evidence="1">Leaves</tissue>
    </source>
</reference>
<comment type="caution">
    <text evidence="1">The sequence shown here is derived from an EMBL/GenBank/DDBJ whole genome shotgun (WGS) entry which is preliminary data.</text>
</comment>
<accession>A0A9K3HU11</accession>
<sequence length="55" mass="6503">MEKLGGSDSLEKGDKEVEKFVFHKQSQTPTYIDFEFIPIMLSKQIEWTFSSLRYL</sequence>